<dbReference type="STRING" id="631362.Thi970DRAFT_00018"/>
<dbReference type="Proteomes" id="UP000002964">
    <property type="component" value="Unassembled WGS sequence"/>
</dbReference>
<name>H8YVE7_9GAMM</name>
<dbReference type="InterPro" id="IPR020476">
    <property type="entry name" value="Nudix_hydrolase"/>
</dbReference>
<protein>
    <submittedName>
        <fullName evidence="3">ADP-ribose pyrophosphatase</fullName>
    </submittedName>
</protein>
<dbReference type="CDD" id="cd18873">
    <property type="entry name" value="NUDIX_NadM_like"/>
    <property type="match status" value="1"/>
</dbReference>
<accession>H8YVE7</accession>
<organism evidence="3 4">
    <name type="scientific">Thiorhodovibrio frisius</name>
    <dbReference type="NCBI Taxonomy" id="631362"/>
    <lineage>
        <taxon>Bacteria</taxon>
        <taxon>Pseudomonadati</taxon>
        <taxon>Pseudomonadota</taxon>
        <taxon>Gammaproteobacteria</taxon>
        <taxon>Chromatiales</taxon>
        <taxon>Chromatiaceae</taxon>
        <taxon>Thiorhodovibrio</taxon>
    </lineage>
</organism>
<keyword evidence="4" id="KW-1185">Reference proteome</keyword>
<gene>
    <name evidence="3" type="ORF">Thi970DRAFT_00018</name>
</gene>
<dbReference type="EMBL" id="JH603163">
    <property type="protein sequence ID" value="EIC23887.1"/>
    <property type="molecule type" value="Genomic_DNA"/>
</dbReference>
<evidence type="ECO:0000313" key="4">
    <source>
        <dbReference type="Proteomes" id="UP000002964"/>
    </source>
</evidence>
<dbReference type="GO" id="GO:0016787">
    <property type="term" value="F:hydrolase activity"/>
    <property type="evidence" value="ECO:0007669"/>
    <property type="project" value="UniProtKB-KW"/>
</dbReference>
<dbReference type="PANTHER" id="PTHR43736:SF1">
    <property type="entry name" value="DIHYDRONEOPTERIN TRIPHOSPHATE DIPHOSPHATASE"/>
    <property type="match status" value="1"/>
</dbReference>
<dbReference type="HOGENOM" id="CLU_037162_20_3_6"/>
<dbReference type="eggNOG" id="COG1051">
    <property type="taxonomic scope" value="Bacteria"/>
</dbReference>
<reference evidence="4" key="1">
    <citation type="submission" date="2011-06" db="EMBL/GenBank/DDBJ databases">
        <authorList>
            <consortium name="US DOE Joint Genome Institute (JGI-PGF)"/>
            <person name="Lucas S."/>
            <person name="Han J."/>
            <person name="Lapidus A."/>
            <person name="Cheng J.-F."/>
            <person name="Goodwin L."/>
            <person name="Pitluck S."/>
            <person name="Peters L."/>
            <person name="Land M.L."/>
            <person name="Hauser L."/>
            <person name="Vogl K."/>
            <person name="Liu Z."/>
            <person name="Overmann J."/>
            <person name="Frigaard N.-U."/>
            <person name="Bryant D.A."/>
            <person name="Woyke T.J."/>
        </authorList>
    </citation>
    <scope>NUCLEOTIDE SEQUENCE [LARGE SCALE GENOMIC DNA]</scope>
    <source>
        <strain evidence="4">970</strain>
    </source>
</reference>
<feature type="domain" description="Nudix hydrolase" evidence="2">
    <location>
        <begin position="8"/>
        <end position="136"/>
    </location>
</feature>
<dbReference type="InterPro" id="IPR000086">
    <property type="entry name" value="NUDIX_hydrolase_dom"/>
</dbReference>
<sequence>MPKPETPLLTADIIIELADRPGRPIVLIERRYPPLGWAIPGGFVDLGERIEAAAVREALEETALPVRLCVLLGLYSDPARDPRGHTVSAVYVAEATGEPRAQDDARHLAVFAPDALPEPLAFDHAQILGDYQRYRETGRITPLWSPMTLDGA</sequence>
<evidence type="ECO:0000313" key="3">
    <source>
        <dbReference type="EMBL" id="EIC23887.1"/>
    </source>
</evidence>
<dbReference type="Gene3D" id="3.90.79.10">
    <property type="entry name" value="Nucleoside Triphosphate Pyrophosphohydrolase"/>
    <property type="match status" value="1"/>
</dbReference>
<evidence type="ECO:0000259" key="2">
    <source>
        <dbReference type="PROSITE" id="PS51462"/>
    </source>
</evidence>
<dbReference type="PROSITE" id="PS51462">
    <property type="entry name" value="NUDIX"/>
    <property type="match status" value="1"/>
</dbReference>
<proteinExistence type="predicted"/>
<dbReference type="OrthoDB" id="542521at2"/>
<dbReference type="Pfam" id="PF00293">
    <property type="entry name" value="NUDIX"/>
    <property type="match status" value="1"/>
</dbReference>
<keyword evidence="1" id="KW-0378">Hydrolase</keyword>
<dbReference type="AlphaFoldDB" id="H8YVE7"/>
<dbReference type="RefSeq" id="WP_009146510.1">
    <property type="nucleotide sequence ID" value="NZ_CP121471.1"/>
</dbReference>
<reference evidence="3 4" key="2">
    <citation type="submission" date="2011-11" db="EMBL/GenBank/DDBJ databases">
        <authorList>
            <consortium name="US DOE Joint Genome Institute"/>
            <person name="Lucas S."/>
            <person name="Han J."/>
            <person name="Lapidus A."/>
            <person name="Cheng J.-F."/>
            <person name="Goodwin L."/>
            <person name="Pitluck S."/>
            <person name="Peters L."/>
            <person name="Ovchinnikova G."/>
            <person name="Zhang X."/>
            <person name="Detter J.C."/>
            <person name="Han C."/>
            <person name="Tapia R."/>
            <person name="Land M."/>
            <person name="Hauser L."/>
            <person name="Kyrpides N."/>
            <person name="Ivanova N."/>
            <person name="Pagani I."/>
            <person name="Vogl K."/>
            <person name="Liu Z."/>
            <person name="Overmann J."/>
            <person name="Frigaard N.-U."/>
            <person name="Bryant D."/>
            <person name="Woyke T."/>
        </authorList>
    </citation>
    <scope>NUCLEOTIDE SEQUENCE [LARGE SCALE GENOMIC DNA]</scope>
    <source>
        <strain evidence="3 4">970</strain>
    </source>
</reference>
<dbReference type="SUPFAM" id="SSF55811">
    <property type="entry name" value="Nudix"/>
    <property type="match status" value="1"/>
</dbReference>
<evidence type="ECO:0000256" key="1">
    <source>
        <dbReference type="ARBA" id="ARBA00022801"/>
    </source>
</evidence>
<dbReference type="PANTHER" id="PTHR43736">
    <property type="entry name" value="ADP-RIBOSE PYROPHOSPHATASE"/>
    <property type="match status" value="1"/>
</dbReference>
<dbReference type="InterPro" id="IPR015797">
    <property type="entry name" value="NUDIX_hydrolase-like_dom_sf"/>
</dbReference>
<dbReference type="PRINTS" id="PR00502">
    <property type="entry name" value="NUDIXFAMILY"/>
</dbReference>